<dbReference type="InterPro" id="IPR036412">
    <property type="entry name" value="HAD-like_sf"/>
</dbReference>
<dbReference type="Pfam" id="PF13419">
    <property type="entry name" value="HAD_2"/>
    <property type="match status" value="1"/>
</dbReference>
<organism evidence="6 7">
    <name type="scientific">Mycolicibacterium helvum</name>
    <dbReference type="NCBI Taxonomy" id="1534349"/>
    <lineage>
        <taxon>Bacteria</taxon>
        <taxon>Bacillati</taxon>
        <taxon>Actinomycetota</taxon>
        <taxon>Actinomycetes</taxon>
        <taxon>Mycobacteriales</taxon>
        <taxon>Mycobacteriaceae</taxon>
        <taxon>Mycolicibacterium</taxon>
    </lineage>
</organism>
<dbReference type="PANTHER" id="PTHR46193">
    <property type="entry name" value="6-PHOSPHOGLUCONATE PHOSPHATASE"/>
    <property type="match status" value="1"/>
</dbReference>
<dbReference type="InterPro" id="IPR051600">
    <property type="entry name" value="Beta-PGM-like"/>
</dbReference>
<gene>
    <name evidence="6" type="ORF">MHEL_34210</name>
</gene>
<comment type="similarity">
    <text evidence="2">Belongs to the HAD-like hydrolase superfamily. CbbY/CbbZ/Gph/YieH family.</text>
</comment>
<dbReference type="RefSeq" id="WP_163749297.1">
    <property type="nucleotide sequence ID" value="NZ_AP022596.1"/>
</dbReference>
<evidence type="ECO:0000256" key="3">
    <source>
        <dbReference type="ARBA" id="ARBA00022723"/>
    </source>
</evidence>
<dbReference type="EMBL" id="AP022596">
    <property type="protein sequence ID" value="BBY65178.1"/>
    <property type="molecule type" value="Genomic_DNA"/>
</dbReference>
<dbReference type="InterPro" id="IPR041492">
    <property type="entry name" value="HAD_2"/>
</dbReference>
<dbReference type="GO" id="GO:0003824">
    <property type="term" value="F:catalytic activity"/>
    <property type="evidence" value="ECO:0007669"/>
    <property type="project" value="UniProtKB-ARBA"/>
</dbReference>
<dbReference type="Proteomes" id="UP000467148">
    <property type="component" value="Chromosome"/>
</dbReference>
<dbReference type="InterPro" id="IPR023214">
    <property type="entry name" value="HAD_sf"/>
</dbReference>
<dbReference type="SFLD" id="SFLDS00003">
    <property type="entry name" value="Haloacid_Dehalogenase"/>
    <property type="match status" value="1"/>
</dbReference>
<dbReference type="NCBIfam" id="TIGR01509">
    <property type="entry name" value="HAD-SF-IA-v3"/>
    <property type="match status" value="1"/>
</dbReference>
<keyword evidence="5" id="KW-0119">Carbohydrate metabolism</keyword>
<comment type="cofactor">
    <cofactor evidence="1">
        <name>Mg(2+)</name>
        <dbReference type="ChEBI" id="CHEBI:18420"/>
    </cofactor>
</comment>
<evidence type="ECO:0000256" key="2">
    <source>
        <dbReference type="ARBA" id="ARBA00006171"/>
    </source>
</evidence>
<evidence type="ECO:0008006" key="8">
    <source>
        <dbReference type="Google" id="ProtNLM"/>
    </source>
</evidence>
<proteinExistence type="inferred from homology"/>
<dbReference type="GO" id="GO:0046872">
    <property type="term" value="F:metal ion binding"/>
    <property type="evidence" value="ECO:0007669"/>
    <property type="project" value="UniProtKB-KW"/>
</dbReference>
<evidence type="ECO:0000256" key="5">
    <source>
        <dbReference type="ARBA" id="ARBA00023277"/>
    </source>
</evidence>
<dbReference type="AlphaFoldDB" id="A0A7I7T7Y3"/>
<dbReference type="KEGG" id="mhev:MHEL_34210"/>
<evidence type="ECO:0000313" key="6">
    <source>
        <dbReference type="EMBL" id="BBY65178.1"/>
    </source>
</evidence>
<dbReference type="SFLD" id="SFLDG01129">
    <property type="entry name" value="C1.5:_HAD__Beta-PGM__Phosphata"/>
    <property type="match status" value="1"/>
</dbReference>
<dbReference type="Gene3D" id="3.40.50.1000">
    <property type="entry name" value="HAD superfamily/HAD-like"/>
    <property type="match status" value="1"/>
</dbReference>
<evidence type="ECO:0000256" key="4">
    <source>
        <dbReference type="ARBA" id="ARBA00022842"/>
    </source>
</evidence>
<keyword evidence="7" id="KW-1185">Reference proteome</keyword>
<name>A0A7I7T7Y3_9MYCO</name>
<accession>A0A7I7T7Y3</accession>
<evidence type="ECO:0000256" key="1">
    <source>
        <dbReference type="ARBA" id="ARBA00001946"/>
    </source>
</evidence>
<dbReference type="InterPro" id="IPR023198">
    <property type="entry name" value="PGP-like_dom2"/>
</dbReference>
<protein>
    <recommendedName>
        <fullName evidence="8">Haloacid dehalogenase</fullName>
    </recommendedName>
</protein>
<keyword evidence="4" id="KW-0460">Magnesium</keyword>
<keyword evidence="3" id="KW-0479">Metal-binding</keyword>
<reference evidence="6 7" key="1">
    <citation type="journal article" date="2019" name="Emerg. Microbes Infect.">
        <title>Comprehensive subspecies identification of 175 nontuberculous mycobacteria species based on 7547 genomic profiles.</title>
        <authorList>
            <person name="Matsumoto Y."/>
            <person name="Kinjo T."/>
            <person name="Motooka D."/>
            <person name="Nabeya D."/>
            <person name="Jung N."/>
            <person name="Uechi K."/>
            <person name="Horii T."/>
            <person name="Iida T."/>
            <person name="Fujita J."/>
            <person name="Nakamura S."/>
        </authorList>
    </citation>
    <scope>NUCLEOTIDE SEQUENCE [LARGE SCALE GENOMIC DNA]</scope>
    <source>
        <strain evidence="6 7">JCM 30396</strain>
    </source>
</reference>
<evidence type="ECO:0000313" key="7">
    <source>
        <dbReference type="Proteomes" id="UP000467148"/>
    </source>
</evidence>
<dbReference type="InterPro" id="IPR006439">
    <property type="entry name" value="HAD-SF_hydro_IA"/>
</dbReference>
<dbReference type="PANTHER" id="PTHR46193:SF18">
    <property type="entry name" value="HEXITOL PHOSPHATASE B"/>
    <property type="match status" value="1"/>
</dbReference>
<dbReference type="CDD" id="cd07505">
    <property type="entry name" value="HAD_BPGM-like"/>
    <property type="match status" value="1"/>
</dbReference>
<sequence length="252" mass="27135">MFDSAVPSNPDARPAHEVISDWGTTQRPAVIFDFNGTLSDDEPILFRIFTELFDEHLGWAMTQHDYDSQLLGHSDREIVEKALQIAGAQQITGVHGRDVDSLLALRKNRYRELVADDNPIQPDTVRLVQLLAEHGVPLAIVTGAQRDDVRAVLANSPVGELFGVVVAEEDVTRGKPDPEGFLAGAAQLGCAPTDIVVFEDSVPGLRGALAAGMRCIAVSAAPSDELAAVAPALIPRLSADVVEHVLPSLRRR</sequence>
<dbReference type="Gene3D" id="1.10.150.240">
    <property type="entry name" value="Putative phosphatase, domain 2"/>
    <property type="match status" value="1"/>
</dbReference>
<dbReference type="SUPFAM" id="SSF56784">
    <property type="entry name" value="HAD-like"/>
    <property type="match status" value="1"/>
</dbReference>